<protein>
    <submittedName>
        <fullName evidence="13">Uncharacterized protein</fullName>
    </submittedName>
</protein>
<keyword evidence="8" id="KW-0560">Oxidoreductase</keyword>
<comment type="similarity">
    <text evidence="3">Belongs to the cytochrome P450 family.</text>
</comment>
<dbReference type="GO" id="GO:0005506">
    <property type="term" value="F:iron ion binding"/>
    <property type="evidence" value="ECO:0007669"/>
    <property type="project" value="InterPro"/>
</dbReference>
<dbReference type="GO" id="GO:0020037">
    <property type="term" value="F:heme binding"/>
    <property type="evidence" value="ECO:0007669"/>
    <property type="project" value="InterPro"/>
</dbReference>
<evidence type="ECO:0000313" key="14">
    <source>
        <dbReference type="Proteomes" id="UP000251714"/>
    </source>
</evidence>
<dbReference type="PANTHER" id="PTHR24305">
    <property type="entry name" value="CYTOCHROME P450"/>
    <property type="match status" value="1"/>
</dbReference>
<keyword evidence="5 12" id="KW-0812">Transmembrane</keyword>
<evidence type="ECO:0000256" key="9">
    <source>
        <dbReference type="ARBA" id="ARBA00023004"/>
    </source>
</evidence>
<dbReference type="InterPro" id="IPR036396">
    <property type="entry name" value="Cyt_P450_sf"/>
</dbReference>
<keyword evidence="7 12" id="KW-1133">Transmembrane helix</keyword>
<feature type="transmembrane region" description="Helical" evidence="12">
    <location>
        <begin position="12"/>
        <end position="29"/>
    </location>
</feature>
<dbReference type="Gene3D" id="1.10.630.10">
    <property type="entry name" value="Cytochrome P450"/>
    <property type="match status" value="1"/>
</dbReference>
<dbReference type="GO" id="GO:0016020">
    <property type="term" value="C:membrane"/>
    <property type="evidence" value="ECO:0007669"/>
    <property type="project" value="UniProtKB-SubCell"/>
</dbReference>
<dbReference type="AlphaFoldDB" id="A0A365NBE3"/>
<evidence type="ECO:0000256" key="11">
    <source>
        <dbReference type="ARBA" id="ARBA00023136"/>
    </source>
</evidence>
<dbReference type="InterPro" id="IPR050121">
    <property type="entry name" value="Cytochrome_P450_monoxygenase"/>
</dbReference>
<comment type="subcellular location">
    <subcellularLocation>
        <location evidence="2">Membrane</location>
    </subcellularLocation>
</comment>
<evidence type="ECO:0000256" key="12">
    <source>
        <dbReference type="SAM" id="Phobius"/>
    </source>
</evidence>
<proteinExistence type="inferred from homology"/>
<accession>A0A365NBE3</accession>
<evidence type="ECO:0000256" key="8">
    <source>
        <dbReference type="ARBA" id="ARBA00023002"/>
    </source>
</evidence>
<dbReference type="GO" id="GO:0016705">
    <property type="term" value="F:oxidoreductase activity, acting on paired donors, with incorporation or reduction of molecular oxygen"/>
    <property type="evidence" value="ECO:0007669"/>
    <property type="project" value="InterPro"/>
</dbReference>
<keyword evidence="10" id="KW-0503">Monooxygenase</keyword>
<dbReference type="Pfam" id="PF00067">
    <property type="entry name" value="p450"/>
    <property type="match status" value="1"/>
</dbReference>
<keyword evidence="6" id="KW-0479">Metal-binding</keyword>
<dbReference type="EMBL" id="PKMI01000015">
    <property type="protein sequence ID" value="RBA18141.1"/>
    <property type="molecule type" value="Genomic_DNA"/>
</dbReference>
<keyword evidence="9" id="KW-0408">Iron</keyword>
<evidence type="ECO:0000256" key="10">
    <source>
        <dbReference type="ARBA" id="ARBA00023033"/>
    </source>
</evidence>
<dbReference type="GO" id="GO:0004497">
    <property type="term" value="F:monooxygenase activity"/>
    <property type="evidence" value="ECO:0007669"/>
    <property type="project" value="UniProtKB-KW"/>
</dbReference>
<evidence type="ECO:0000256" key="6">
    <source>
        <dbReference type="ARBA" id="ARBA00022723"/>
    </source>
</evidence>
<dbReference type="Proteomes" id="UP000251714">
    <property type="component" value="Unassembled WGS sequence"/>
</dbReference>
<evidence type="ECO:0000256" key="1">
    <source>
        <dbReference type="ARBA" id="ARBA00001971"/>
    </source>
</evidence>
<evidence type="ECO:0000256" key="2">
    <source>
        <dbReference type="ARBA" id="ARBA00004370"/>
    </source>
</evidence>
<organism evidence="13 14">
    <name type="scientific">Gibberella intermedia</name>
    <name type="common">Bulb rot disease fungus</name>
    <name type="synonym">Fusarium proliferatum</name>
    <dbReference type="NCBI Taxonomy" id="948311"/>
    <lineage>
        <taxon>Eukaryota</taxon>
        <taxon>Fungi</taxon>
        <taxon>Dikarya</taxon>
        <taxon>Ascomycota</taxon>
        <taxon>Pezizomycotina</taxon>
        <taxon>Sordariomycetes</taxon>
        <taxon>Hypocreomycetidae</taxon>
        <taxon>Hypocreales</taxon>
        <taxon>Nectriaceae</taxon>
        <taxon>Fusarium</taxon>
        <taxon>Fusarium fujikuroi species complex</taxon>
    </lineage>
</organism>
<evidence type="ECO:0000256" key="4">
    <source>
        <dbReference type="ARBA" id="ARBA00022617"/>
    </source>
</evidence>
<evidence type="ECO:0000256" key="3">
    <source>
        <dbReference type="ARBA" id="ARBA00010617"/>
    </source>
</evidence>
<comment type="caution">
    <text evidence="13">The sequence shown here is derived from an EMBL/GenBank/DDBJ whole genome shotgun (WGS) entry which is preliminary data.</text>
</comment>
<comment type="cofactor">
    <cofactor evidence="1">
        <name>heme</name>
        <dbReference type="ChEBI" id="CHEBI:30413"/>
    </cofactor>
</comment>
<dbReference type="SUPFAM" id="SSF48264">
    <property type="entry name" value="Cytochrome P450"/>
    <property type="match status" value="1"/>
</dbReference>
<gene>
    <name evidence="13" type="ORF">FPRO05_11157</name>
</gene>
<evidence type="ECO:0000313" key="13">
    <source>
        <dbReference type="EMBL" id="RBA18141.1"/>
    </source>
</evidence>
<sequence>MLLSEAHLETPQAFGAAFILGVLVHIFVLRKGEWDLWTVKFIKTWATLASFISNQQMVRIICCWAYNQYPIISSILSPTEPFPGPISCSSLNGLRYLSSGPTEISIATPSSFRPIHAPSSPVIKSPFYGINHPWVMLLSERRKKEHGIRRKAWDRAFTTKALRDYEHRVLKYTKLLTDRIDEAKGKPFNIALWVNYYTFDIMGDLSFGKSFDLLESGVEHHFFTESHKTQGFMGAFRRMVWFFPLVSSIPVVNKSYLAFQAYVRNQVETRRKNPPAEPDVFSSILEDYDAIEKPTQQDFDNLCGDAHLIIIAGRYDLAETS</sequence>
<evidence type="ECO:0000256" key="7">
    <source>
        <dbReference type="ARBA" id="ARBA00022989"/>
    </source>
</evidence>
<evidence type="ECO:0000256" key="5">
    <source>
        <dbReference type="ARBA" id="ARBA00022692"/>
    </source>
</evidence>
<dbReference type="PANTHER" id="PTHR24305:SF112">
    <property type="entry name" value="L-ORNITHINE-N5-MONOOXYGENASE (EUROFUNG)"/>
    <property type="match status" value="1"/>
</dbReference>
<reference evidence="13 14" key="1">
    <citation type="submission" date="2017-12" db="EMBL/GenBank/DDBJ databases">
        <title>Genome sequence of the mycotoxigenic crop pathogen Fusarium proliferatum, strain ITEM 2341 from Date Palm.</title>
        <authorList>
            <person name="Almiman B.F."/>
            <person name="Shittu T.A."/>
            <person name="Muthumeenakshi S."/>
            <person name="Baroncelli R."/>
            <person name="Sreenivasaprasada S."/>
        </authorList>
    </citation>
    <scope>NUCLEOTIDE SEQUENCE [LARGE SCALE GENOMIC DNA]</scope>
    <source>
        <strain evidence="13 14">ITEM 2341</strain>
    </source>
</reference>
<name>A0A365NBE3_GIBIN</name>
<keyword evidence="11 12" id="KW-0472">Membrane</keyword>
<dbReference type="InterPro" id="IPR001128">
    <property type="entry name" value="Cyt_P450"/>
</dbReference>
<keyword evidence="4" id="KW-0349">Heme</keyword>